<organism evidence="2 3">
    <name type="scientific">Paramecium primaurelia</name>
    <dbReference type="NCBI Taxonomy" id="5886"/>
    <lineage>
        <taxon>Eukaryota</taxon>
        <taxon>Sar</taxon>
        <taxon>Alveolata</taxon>
        <taxon>Ciliophora</taxon>
        <taxon>Intramacronucleata</taxon>
        <taxon>Oligohymenophorea</taxon>
        <taxon>Peniculida</taxon>
        <taxon>Parameciidae</taxon>
        <taxon>Paramecium</taxon>
    </lineage>
</organism>
<feature type="region of interest" description="Disordered" evidence="1">
    <location>
        <begin position="280"/>
        <end position="300"/>
    </location>
</feature>
<dbReference type="OMA" id="NGYNECE"/>
<dbReference type="EMBL" id="CAJJDM010000067">
    <property type="protein sequence ID" value="CAD8081168.1"/>
    <property type="molecule type" value="Genomic_DNA"/>
</dbReference>
<accession>A0A8S1ML62</accession>
<sequence>MEKLKLYIESNLDQEFKGYMECEKIISKNMKENFSELCLRIQQFLDNDKSRYICQFCIIKLCYKLTIDIKNNEEFLLEHFQNIVLPSIINYIYNNQMYSKQLEPKVQQYILSSVTMCKELVSYFAHAYPQTKDYQPSKFLSEYQIYKKQQKENQFQIEKKKNYQYLKKNQLNIDQNYKYIKQQWKSQNLVQDVVFMSDNESNSTEIQSGEIFQQVNLNSQKKDQFIQSIEKQQQNTPNEIEKEKKNQLQQILDNLQQQIEQKKLELQNITQEILKKQEENQQLSNQIDSQTKSISTTDSNQSNICKISNISTLEKPIFDPNFNFECDNQYIIQTDKSIPLVQIDKSYPDKKKRLLDGRGLFQISEYYLLARQLKFNQNTLDMAIYLKCIQNSIRKLKVQIKCEANNEIYSNLNENNNLKPEQQVRFEIRNIQKSQLYQKDIKIELIIESDEILQEETTFYLKLTNIVEYTIANQQELVKEYQSIPKILTSKPFKFDDETFPNGLVDVQKCIQCSLNYKDQGRSLFFSGRIYDQQFICRITLDEEGQAQVNIKQIQQDEELCKRLVLSYFEALNKI</sequence>
<protein>
    <submittedName>
        <fullName evidence="2">Uncharacterized protein</fullName>
    </submittedName>
</protein>
<dbReference type="AlphaFoldDB" id="A0A8S1ML62"/>
<evidence type="ECO:0000313" key="3">
    <source>
        <dbReference type="Proteomes" id="UP000688137"/>
    </source>
</evidence>
<name>A0A8S1ML62_PARPR</name>
<comment type="caution">
    <text evidence="2">The sequence shown here is derived from an EMBL/GenBank/DDBJ whole genome shotgun (WGS) entry which is preliminary data.</text>
</comment>
<proteinExistence type="predicted"/>
<gene>
    <name evidence="2" type="ORF">PPRIM_AZ9-3.1.T0650084</name>
</gene>
<evidence type="ECO:0000313" key="2">
    <source>
        <dbReference type="EMBL" id="CAD8081168.1"/>
    </source>
</evidence>
<dbReference type="Proteomes" id="UP000688137">
    <property type="component" value="Unassembled WGS sequence"/>
</dbReference>
<reference evidence="2" key="1">
    <citation type="submission" date="2021-01" db="EMBL/GenBank/DDBJ databases">
        <authorList>
            <consortium name="Genoscope - CEA"/>
            <person name="William W."/>
        </authorList>
    </citation>
    <scope>NUCLEOTIDE SEQUENCE</scope>
</reference>
<keyword evidence="3" id="KW-1185">Reference proteome</keyword>
<evidence type="ECO:0000256" key="1">
    <source>
        <dbReference type="SAM" id="MobiDB-lite"/>
    </source>
</evidence>